<keyword evidence="13" id="KW-1185">Reference proteome</keyword>
<dbReference type="Pfam" id="PF00400">
    <property type="entry name" value="WD40"/>
    <property type="match status" value="1"/>
</dbReference>
<evidence type="ECO:0000256" key="6">
    <source>
        <dbReference type="ARBA" id="ARBA00023212"/>
    </source>
</evidence>
<evidence type="ECO:0000256" key="5">
    <source>
        <dbReference type="ARBA" id="ARBA00023054"/>
    </source>
</evidence>
<dbReference type="OrthoDB" id="1935234at2759"/>
<keyword evidence="3 8" id="KW-0853">WD repeat</keyword>
<keyword evidence="2" id="KW-0963">Cytoplasm</keyword>
<feature type="compositionally biased region" description="Basic and acidic residues" evidence="10">
    <location>
        <begin position="1489"/>
        <end position="1513"/>
    </location>
</feature>
<feature type="coiled-coil region" evidence="9">
    <location>
        <begin position="1547"/>
        <end position="1588"/>
    </location>
</feature>
<dbReference type="Gene3D" id="2.130.10.10">
    <property type="entry name" value="YVTN repeat-like/Quinoprotein amine dehydrogenase"/>
    <property type="match status" value="3"/>
</dbReference>
<feature type="compositionally biased region" description="Basic and acidic residues" evidence="10">
    <location>
        <begin position="1100"/>
        <end position="1111"/>
    </location>
</feature>
<dbReference type="InterPro" id="IPR036322">
    <property type="entry name" value="WD40_repeat_dom_sf"/>
</dbReference>
<evidence type="ECO:0000256" key="7">
    <source>
        <dbReference type="ARBA" id="ARBA00023273"/>
    </source>
</evidence>
<dbReference type="PROSITE" id="PS50082">
    <property type="entry name" value="WD_REPEATS_2"/>
    <property type="match status" value="1"/>
</dbReference>
<evidence type="ECO:0000256" key="3">
    <source>
        <dbReference type="ARBA" id="ARBA00022574"/>
    </source>
</evidence>
<feature type="compositionally biased region" description="Basic and acidic residues" evidence="10">
    <location>
        <begin position="41"/>
        <end position="55"/>
    </location>
</feature>
<evidence type="ECO:0000256" key="10">
    <source>
        <dbReference type="SAM" id="MobiDB-lite"/>
    </source>
</evidence>
<sequence length="1832" mass="207276">MDELTHFPDLENTAENFVQFAEGTKTDPEEPEIVNLAEIAPEPKEPTPEPPKEPTPEPEEEVEVIGKFKRLRRDSDFNVHPKNLRSVSPGILKSKSKVTFINESVDENLESEKSVDLLSEELVPEIAKQFTEFIIDTATEIILGEDYRKSAEGLTESVIQSATEIISGEKMNEFSGLPEGFSDNESLTFSENDQNSSPSLEPIAQVEVEPVQMKEAVKKSEPSKTVVVLLHSAGNLLLFHNVQTDEKTVLRSPAGSIGSICIHPSKKFFAVGGKGDKPEILVYSYPELEVVYVLRGGAERGFSHVEFNHDGSLLASVSSTPDYLLTLWNWKTQSIVLRSKAFSLDVFQASFSPDIDGQLVSGGIGHIRFWNMAETFTGLKLQGPLGRFGRTNVSDIDAFVQLPDGKVISGCEWGNLLVWDDGLIKVEICRKGGKSCHDGNIKQMFILEGELLTIGVDGAICVWDIDTIDQADTTETSMTFELDPMNCLKVPDASFSSMVMSSEDDSVWFAQDQNGAIWELDLSFSHTTKPPKILDQFHGGSVVDMCAHPSAMIYVSTGDRQVRIIDIPSSSALTSMKFPVKGSCVSWPNDTTILVGYEDGTVRNLSYGKMKANHSLLLRQALRPHGKKVNAIHNSPNGKLVGSCSDDGTVFIFNLSDDTMDAVGYISLGSMIKDFTWVSDSVMVCWSKSGAIFQVTLPEIASIDNSVSFSITNVSIIGYQFQSCKGKRSRARAMAKFENKLAKLKKTCDEKLKAAQKKAADLGDQVKDDEIKNIYEPVNAMEFEELEEYSYVPDHVGEVIWVKPSEEEGYVLCQMAGYDQGLIYKCKLSEFEEAPEPVDPEDAFMLDENFHVTSWSEKKNRIYAGSADGKVRIYQTEKEQYTEADLENGFESHHTIAMHDNQLGSLSKIILTSDQKWMISAGLDGNVFAYGVTPVEEIELRPPVEIALDNLQVGDEVRGTYSLEEAKQKSEYDRKVKEANLLKIKKRKQIESLIERFDKLKDKNAELPEACQLSKKDFEINQKLTAEAEQALADKLDLIRRQNQWDLAKAKLRYEKVFKRFRGDILEDPITLHAIQSSDKVKSYELRALPEELRESLERQITAEKNVRENSSRGNSRGGGRDNMEETQSMSSGKHSETAIDELPADASRAQRKAEEKKARKEKRKREWEELMKQKPDDNTINPKDEEEIRIAKKTLGYFHLKTSKDYIVPDHLRSNTNQKKRQIALLSQEIFRRKETFNKKVRAGRDEKIAIRKDLLNLCEKIKELEAILPEEEHKIPPAIPEMRPEETSEHKFQLPKRIGQASPPSNSSAIDLGRPRSAQALAQSIGVSSKTQLIDRSGRSASEAAKALTDFEQAELRQKIVINRFERDQALEKAAKRISNFDKDVRTLYVFKVKLDEDLVLAELRLDTLQQELILLKDFEKRENAILERVEKKESEIDEASARASQVKIKARFEAQRGRETRCQGEGLLIGLPAIDRRKQQVRKLLDKGLQKEDQARDSEQQRRIREHSDAEPFDDTVCPANCEQEQFDKTILLRAHRCSIEDDHQDAKKASESLRKEHDALSKKIRLFNNQLKASLEDLDAFQQEKQGKLNELWVVVPLETSQIMTEQEFEKFPVKQGLVVPSEKMNRLSKRIEELMGEKENEKLKYRKAKQQHVHLVKGNKDIVNQVKNLEDKCNQAMMLKFGRIVDIDSLAMVTVPRAVEEGQQQNQQNEIKLARAELDMDKKILALREELAIHVKENTDRIAQITMMKGEDYKLKFDLDVATSDTRPQHLDEQRLRDEAYRSETGEIIQEQEAEINLLKDEIIRLTRKGGHLLPHPSYAADHAGDH</sequence>
<evidence type="ECO:0000313" key="13">
    <source>
        <dbReference type="Proteomes" id="UP000001307"/>
    </source>
</evidence>
<accession>E4X2K5</accession>
<dbReference type="InterPro" id="IPR055439">
    <property type="entry name" value="Beta-prop_EML_1st"/>
</dbReference>
<dbReference type="SMART" id="SM00320">
    <property type="entry name" value="WD40"/>
    <property type="match status" value="9"/>
</dbReference>
<evidence type="ECO:0000256" key="4">
    <source>
        <dbReference type="ARBA" id="ARBA00022737"/>
    </source>
</evidence>
<keyword evidence="7" id="KW-0966">Cell projection</keyword>
<feature type="coiled-coil region" evidence="9">
    <location>
        <begin position="1629"/>
        <end position="1724"/>
    </location>
</feature>
<feature type="compositionally biased region" description="Basic and acidic residues" evidence="10">
    <location>
        <begin position="1152"/>
        <end position="1182"/>
    </location>
</feature>
<dbReference type="Proteomes" id="UP000001307">
    <property type="component" value="Unassembled WGS sequence"/>
</dbReference>
<dbReference type="Pfam" id="PF23409">
    <property type="entry name" value="Beta-prop_EML"/>
    <property type="match status" value="1"/>
</dbReference>
<gene>
    <name evidence="12" type="ORF">GSOID_T00017480001</name>
</gene>
<proteinExistence type="predicted"/>
<feature type="coiled-coil region" evidence="9">
    <location>
        <begin position="983"/>
        <end position="1041"/>
    </location>
</feature>
<evidence type="ECO:0000256" key="9">
    <source>
        <dbReference type="SAM" id="Coils"/>
    </source>
</evidence>
<reference evidence="12 13" key="1">
    <citation type="journal article" date="2010" name="Science">
        <title>Plasticity of animal genome architecture unmasked by rapid evolution of a pelagic tunicate.</title>
        <authorList>
            <person name="Denoeud F."/>
            <person name="Henriet S."/>
            <person name="Mungpakdee S."/>
            <person name="Aury J.M."/>
            <person name="Da Silva C."/>
            <person name="Brinkmann H."/>
            <person name="Mikhaleva J."/>
            <person name="Olsen L.C."/>
            <person name="Jubin C."/>
            <person name="Canestro C."/>
            <person name="Bouquet J.M."/>
            <person name="Danks G."/>
            <person name="Poulain J."/>
            <person name="Campsteijn C."/>
            <person name="Adamski M."/>
            <person name="Cross I."/>
            <person name="Yadetie F."/>
            <person name="Muffato M."/>
            <person name="Louis A."/>
            <person name="Butcher S."/>
            <person name="Tsagkogeorga G."/>
            <person name="Konrad A."/>
            <person name="Singh S."/>
            <person name="Jensen M.F."/>
            <person name="Cong E.H."/>
            <person name="Eikeseth-Otteraa H."/>
            <person name="Noel B."/>
            <person name="Anthouard V."/>
            <person name="Porcel B.M."/>
            <person name="Kachouri-Lafond R."/>
            <person name="Nishino A."/>
            <person name="Ugolini M."/>
            <person name="Chourrout P."/>
            <person name="Nishida H."/>
            <person name="Aasland R."/>
            <person name="Huzurbazar S."/>
            <person name="Westhof E."/>
            <person name="Delsuc F."/>
            <person name="Lehrach H."/>
            <person name="Reinhardt R."/>
            <person name="Weissenbach J."/>
            <person name="Roy S.W."/>
            <person name="Artiguenave F."/>
            <person name="Postlethwait J.H."/>
            <person name="Manak J.R."/>
            <person name="Thompson E.M."/>
            <person name="Jaillon O."/>
            <person name="Du Pasquier L."/>
            <person name="Boudinot P."/>
            <person name="Liberles D.A."/>
            <person name="Volff J.N."/>
            <person name="Philippe H."/>
            <person name="Lenhard B."/>
            <person name="Roest Crollius H."/>
            <person name="Wincker P."/>
            <person name="Chourrout D."/>
        </authorList>
    </citation>
    <scope>NUCLEOTIDE SEQUENCE [LARGE SCALE GENOMIC DNA]</scope>
</reference>
<evidence type="ECO:0000256" key="2">
    <source>
        <dbReference type="ARBA" id="ARBA00022490"/>
    </source>
</evidence>
<feature type="region of interest" description="Disordered" evidence="10">
    <location>
        <begin position="37"/>
        <end position="61"/>
    </location>
</feature>
<dbReference type="SUPFAM" id="SSF50978">
    <property type="entry name" value="WD40 repeat-like"/>
    <property type="match status" value="1"/>
</dbReference>
<evidence type="ECO:0000313" key="12">
    <source>
        <dbReference type="EMBL" id="CBY17858.1"/>
    </source>
</evidence>
<dbReference type="EMBL" id="FN653023">
    <property type="protein sequence ID" value="CBY17858.1"/>
    <property type="molecule type" value="Genomic_DNA"/>
</dbReference>
<name>E4X2K5_OIKDI</name>
<evidence type="ECO:0000256" key="8">
    <source>
        <dbReference type="PROSITE-ProRule" id="PRU00221"/>
    </source>
</evidence>
<keyword evidence="5 9" id="KW-0175">Coiled coil</keyword>
<dbReference type="PANTHER" id="PTHR14885">
    <property type="entry name" value="CILIA- AND FLAGELLA-ASSOCIATED PROTEIN 43-RELATED"/>
    <property type="match status" value="1"/>
</dbReference>
<feature type="coiled-coil region" evidence="9">
    <location>
        <begin position="734"/>
        <end position="772"/>
    </location>
</feature>
<protein>
    <recommendedName>
        <fullName evidence="11">EML-like first beta-propeller domain-containing protein</fullName>
    </recommendedName>
</protein>
<feature type="region of interest" description="Disordered" evidence="10">
    <location>
        <begin position="1100"/>
        <end position="1182"/>
    </location>
</feature>
<dbReference type="InterPro" id="IPR015943">
    <property type="entry name" value="WD40/YVTN_repeat-like_dom_sf"/>
</dbReference>
<feature type="domain" description="EML-like first beta-propeller" evidence="11">
    <location>
        <begin position="257"/>
        <end position="479"/>
    </location>
</feature>
<organism evidence="12 13">
    <name type="scientific">Oikopleura dioica</name>
    <name type="common">Tunicate</name>
    <dbReference type="NCBI Taxonomy" id="34765"/>
    <lineage>
        <taxon>Eukaryota</taxon>
        <taxon>Metazoa</taxon>
        <taxon>Chordata</taxon>
        <taxon>Tunicata</taxon>
        <taxon>Appendicularia</taxon>
        <taxon>Copelata</taxon>
        <taxon>Oikopleuridae</taxon>
        <taxon>Oikopleura</taxon>
    </lineage>
</organism>
<comment type="subcellular location">
    <subcellularLocation>
        <location evidence="1">Cytoplasm</location>
        <location evidence="1">Cytoskeleton</location>
        <location evidence="1">Cilium axoneme</location>
    </subcellularLocation>
</comment>
<feature type="repeat" description="WD" evidence="8">
    <location>
        <begin position="622"/>
        <end position="663"/>
    </location>
</feature>
<dbReference type="GO" id="GO:0003341">
    <property type="term" value="P:cilium movement"/>
    <property type="evidence" value="ECO:0007669"/>
    <property type="project" value="UniProtKB-ARBA"/>
</dbReference>
<dbReference type="GO" id="GO:0005930">
    <property type="term" value="C:axoneme"/>
    <property type="evidence" value="ECO:0007669"/>
    <property type="project" value="UniProtKB-SubCell"/>
</dbReference>
<keyword evidence="6" id="KW-0206">Cytoskeleton</keyword>
<dbReference type="InParanoid" id="E4X2K5"/>
<keyword evidence="4" id="KW-0677">Repeat</keyword>
<feature type="coiled-coil region" evidence="9">
    <location>
        <begin position="1787"/>
        <end position="1814"/>
    </location>
</feature>
<feature type="coiled-coil region" evidence="9">
    <location>
        <begin position="1394"/>
        <end position="1452"/>
    </location>
</feature>
<feature type="region of interest" description="Disordered" evidence="10">
    <location>
        <begin position="1489"/>
        <end position="1515"/>
    </location>
</feature>
<dbReference type="InterPro" id="IPR001680">
    <property type="entry name" value="WD40_rpt"/>
</dbReference>
<evidence type="ECO:0000256" key="1">
    <source>
        <dbReference type="ARBA" id="ARBA00004430"/>
    </source>
</evidence>
<dbReference type="PANTHER" id="PTHR14885:SF3">
    <property type="entry name" value="CILIA- AND FLAGELLA-ASSOCIATED PROTEIN 44"/>
    <property type="match status" value="1"/>
</dbReference>
<evidence type="ECO:0000259" key="11">
    <source>
        <dbReference type="Pfam" id="PF23409"/>
    </source>
</evidence>
<dbReference type="SUPFAM" id="SSF69322">
    <property type="entry name" value="Tricorn protease domain 2"/>
    <property type="match status" value="1"/>
</dbReference>